<organism evidence="1 2">
    <name type="scientific">Escherichia phage AugustePiccard</name>
    <dbReference type="NCBI Taxonomy" id="2851954"/>
    <lineage>
        <taxon>Viruses</taxon>
        <taxon>Duplodnaviria</taxon>
        <taxon>Heunggongvirae</taxon>
        <taxon>Uroviricota</taxon>
        <taxon>Caudoviricetes</taxon>
        <taxon>Drexlerviridae</taxon>
        <taxon>Braunvirinae</taxon>
        <taxon>Augustepiccardvirus</taxon>
        <taxon>Augustepiccardvirus augustepiccard</taxon>
    </lineage>
</organism>
<evidence type="ECO:0000313" key="2">
    <source>
        <dbReference type="Proteomes" id="UP000827883"/>
    </source>
</evidence>
<protein>
    <submittedName>
        <fullName evidence="1">Uncharacterized protein</fullName>
    </submittedName>
</protein>
<proteinExistence type="predicted"/>
<dbReference type="EMBL" id="MZ501051">
    <property type="protein sequence ID" value="QXV76194.1"/>
    <property type="molecule type" value="Genomic_DNA"/>
</dbReference>
<gene>
    <name evidence="1" type="ORF">bas01_0063</name>
</gene>
<dbReference type="Proteomes" id="UP000827883">
    <property type="component" value="Segment"/>
</dbReference>
<reference evidence="1" key="1">
    <citation type="journal article" date="2021" name="PLoS Biol.">
        <title>Systematic exploration of Escherichia coli phage-host interactions with the BASEL phage collection.</title>
        <authorList>
            <person name="Maffei E."/>
            <person name="Shaidullina A."/>
            <person name="Burkolter M."/>
            <person name="Heyer Y."/>
            <person name="Estermann F."/>
            <person name="Druelle V."/>
            <person name="Sauer P."/>
            <person name="Willi L."/>
            <person name="Michaelis S."/>
            <person name="Hilbi H."/>
            <person name="Thaler D.S."/>
            <person name="Harms A."/>
        </authorList>
    </citation>
    <scope>NUCLEOTIDE SEQUENCE</scope>
    <source>
        <strain evidence="1">Bas01</strain>
    </source>
</reference>
<keyword evidence="2" id="KW-1185">Reference proteome</keyword>
<sequence length="85" mass="9094">MKKLITIGYIAAVLASGIGFAKADTIKVSVSTPTINSVQLCNIGAELFHDGIDIKNLVEALKASKLDTEDKLIVVNCFIAEMEKV</sequence>
<accession>A0AAE7VP32</accession>
<evidence type="ECO:0000313" key="1">
    <source>
        <dbReference type="EMBL" id="QXV76194.1"/>
    </source>
</evidence>
<name>A0AAE7VP32_9CAUD</name>